<comment type="caution">
    <text evidence="2">The sequence shown here is derived from an EMBL/GenBank/DDBJ whole genome shotgun (WGS) entry which is preliminary data.</text>
</comment>
<protein>
    <recommendedName>
        <fullName evidence="1">DUF427 domain-containing protein</fullName>
    </recommendedName>
</protein>
<dbReference type="EMBL" id="JAACJN010000053">
    <property type="protein sequence ID" value="KAF5382315.1"/>
    <property type="molecule type" value="Genomic_DNA"/>
</dbReference>
<dbReference type="AlphaFoldDB" id="A0A8H5HFG4"/>
<accession>A0A8H5HFG4</accession>
<dbReference type="InterPro" id="IPR038694">
    <property type="entry name" value="DUF427_sf"/>
</dbReference>
<organism evidence="2 3">
    <name type="scientific">Collybiopsis confluens</name>
    <dbReference type="NCBI Taxonomy" id="2823264"/>
    <lineage>
        <taxon>Eukaryota</taxon>
        <taxon>Fungi</taxon>
        <taxon>Dikarya</taxon>
        <taxon>Basidiomycota</taxon>
        <taxon>Agaricomycotina</taxon>
        <taxon>Agaricomycetes</taxon>
        <taxon>Agaricomycetidae</taxon>
        <taxon>Agaricales</taxon>
        <taxon>Marasmiineae</taxon>
        <taxon>Omphalotaceae</taxon>
        <taxon>Collybiopsis</taxon>
    </lineage>
</organism>
<dbReference type="Gene3D" id="2.170.150.40">
    <property type="entry name" value="Domain of unknown function (DUF427)"/>
    <property type="match status" value="1"/>
</dbReference>
<dbReference type="PANTHER" id="PTHR34310:SF5">
    <property type="entry name" value="DUF427 DOMAIN PROTEIN (AFU_ORTHOLOGUE AFUA_3G02220)"/>
    <property type="match status" value="1"/>
</dbReference>
<sequence length="86" mass="9724">MTKVILDGVILAESDKTQIVEGNHYFPPESVKKDYFKHSDSEYTCPWKGLADALPPLDDEPCQISQAETSQAMHILQCRDKGKDDR</sequence>
<proteinExistence type="predicted"/>
<name>A0A8H5HFG4_9AGAR</name>
<evidence type="ECO:0000259" key="1">
    <source>
        <dbReference type="Pfam" id="PF04248"/>
    </source>
</evidence>
<dbReference type="OrthoDB" id="18996at2759"/>
<reference evidence="2 3" key="1">
    <citation type="journal article" date="2020" name="ISME J.">
        <title>Uncovering the hidden diversity of litter-decomposition mechanisms in mushroom-forming fungi.</title>
        <authorList>
            <person name="Floudas D."/>
            <person name="Bentzer J."/>
            <person name="Ahren D."/>
            <person name="Johansson T."/>
            <person name="Persson P."/>
            <person name="Tunlid A."/>
        </authorList>
    </citation>
    <scope>NUCLEOTIDE SEQUENCE [LARGE SCALE GENOMIC DNA]</scope>
    <source>
        <strain evidence="2 3">CBS 406.79</strain>
    </source>
</reference>
<dbReference type="InterPro" id="IPR007361">
    <property type="entry name" value="DUF427"/>
</dbReference>
<dbReference type="PANTHER" id="PTHR34310">
    <property type="entry name" value="DUF427 DOMAIN PROTEIN (AFU_ORTHOLOGUE AFUA_3G02220)"/>
    <property type="match status" value="1"/>
</dbReference>
<dbReference type="Pfam" id="PF04248">
    <property type="entry name" value="NTP_transf_9"/>
    <property type="match status" value="1"/>
</dbReference>
<evidence type="ECO:0000313" key="3">
    <source>
        <dbReference type="Proteomes" id="UP000518752"/>
    </source>
</evidence>
<keyword evidence="3" id="KW-1185">Reference proteome</keyword>
<evidence type="ECO:0000313" key="2">
    <source>
        <dbReference type="EMBL" id="KAF5382315.1"/>
    </source>
</evidence>
<feature type="domain" description="DUF427" evidence="1">
    <location>
        <begin position="3"/>
        <end position="52"/>
    </location>
</feature>
<gene>
    <name evidence="2" type="ORF">D9757_008488</name>
</gene>
<dbReference type="Proteomes" id="UP000518752">
    <property type="component" value="Unassembled WGS sequence"/>
</dbReference>